<keyword evidence="2" id="KW-1185">Reference proteome</keyword>
<name>A0A8J7RIL4_9HYPH</name>
<dbReference type="AlphaFoldDB" id="A0A8J7RIL4"/>
<accession>A0A8J7RIL4</accession>
<protein>
    <submittedName>
        <fullName evidence="1">Uncharacterized protein</fullName>
    </submittedName>
</protein>
<dbReference type="EMBL" id="JAGIYY010000002">
    <property type="protein sequence ID" value="MBP0439091.1"/>
    <property type="molecule type" value="Genomic_DNA"/>
</dbReference>
<sequence>MIVEILRSGAADAVVQGIAADLIKPPKQSRGRRKSLPKHWLEIGEEFHHLRDEGVRYEEVLILLAEKYGRSETHVRTAVATFDRAKEDAAADRNQ</sequence>
<organism evidence="1 2">
    <name type="scientific">Tianweitania sediminis</name>
    <dbReference type="NCBI Taxonomy" id="1502156"/>
    <lineage>
        <taxon>Bacteria</taxon>
        <taxon>Pseudomonadati</taxon>
        <taxon>Pseudomonadota</taxon>
        <taxon>Alphaproteobacteria</taxon>
        <taxon>Hyphomicrobiales</taxon>
        <taxon>Phyllobacteriaceae</taxon>
        <taxon>Tianweitania</taxon>
    </lineage>
</organism>
<evidence type="ECO:0000313" key="1">
    <source>
        <dbReference type="EMBL" id="MBP0439091.1"/>
    </source>
</evidence>
<reference evidence="1" key="1">
    <citation type="submission" date="2021-03" db="EMBL/GenBank/DDBJ databases">
        <title>Genome sequencing and assembly of Tianweitania sediminis.</title>
        <authorList>
            <person name="Chhetri G."/>
        </authorList>
    </citation>
    <scope>NUCLEOTIDE SEQUENCE</scope>
    <source>
        <strain evidence="1">Z8</strain>
    </source>
</reference>
<dbReference type="Proteomes" id="UP000666240">
    <property type="component" value="Unassembled WGS sequence"/>
</dbReference>
<comment type="caution">
    <text evidence="1">The sequence shown here is derived from an EMBL/GenBank/DDBJ whole genome shotgun (WGS) entry which is preliminary data.</text>
</comment>
<dbReference type="RefSeq" id="WP_209335076.1">
    <property type="nucleotide sequence ID" value="NZ_JAGIYY010000002.1"/>
</dbReference>
<proteinExistence type="predicted"/>
<gene>
    <name evidence="1" type="ORF">J5Y06_10555</name>
</gene>
<evidence type="ECO:0000313" key="2">
    <source>
        <dbReference type="Proteomes" id="UP000666240"/>
    </source>
</evidence>